<sequence length="234" mass="25493">MWQSRLLSWLTWAYAGFAWRCKVHGHVSTFKWNETPFPCSKEAESALLTMACHVWADGHGLAGAGRSRSQPAAGAGGSGYSGTKCRLLRHYASPAPAVCLAGWWCWVRSLLARSRTVLARGTSGARRNASPWHRQWILSFLASACLACLCCEDVRRCRWCGAAQTLVVCQVPRKYTHVSIGQLEDSRLCLGQQSLKNNAAVGIGLEQLMLQVAGTTLVVALHCIAELKGSTAFS</sequence>
<accession>A0A1Z5RMJ0</accession>
<evidence type="ECO:0000256" key="1">
    <source>
        <dbReference type="SAM" id="SignalP"/>
    </source>
</evidence>
<dbReference type="EMBL" id="CM000763">
    <property type="protein sequence ID" value="OQU84960.1"/>
    <property type="molecule type" value="Genomic_DNA"/>
</dbReference>
<protein>
    <submittedName>
        <fullName evidence="2">Uncharacterized protein</fullName>
    </submittedName>
</protein>
<evidence type="ECO:0000313" key="3">
    <source>
        <dbReference type="Proteomes" id="UP000000768"/>
    </source>
</evidence>
<dbReference type="Gramene" id="OQU84960">
    <property type="protein sequence ID" value="OQU84960"/>
    <property type="gene ID" value="SORBI_3004G149433"/>
</dbReference>
<organism evidence="2 3">
    <name type="scientific">Sorghum bicolor</name>
    <name type="common">Sorghum</name>
    <name type="synonym">Sorghum vulgare</name>
    <dbReference type="NCBI Taxonomy" id="4558"/>
    <lineage>
        <taxon>Eukaryota</taxon>
        <taxon>Viridiplantae</taxon>
        <taxon>Streptophyta</taxon>
        <taxon>Embryophyta</taxon>
        <taxon>Tracheophyta</taxon>
        <taxon>Spermatophyta</taxon>
        <taxon>Magnoliopsida</taxon>
        <taxon>Liliopsida</taxon>
        <taxon>Poales</taxon>
        <taxon>Poaceae</taxon>
        <taxon>PACMAD clade</taxon>
        <taxon>Panicoideae</taxon>
        <taxon>Andropogonodae</taxon>
        <taxon>Andropogoneae</taxon>
        <taxon>Sorghinae</taxon>
        <taxon>Sorghum</taxon>
    </lineage>
</organism>
<keyword evidence="1" id="KW-0732">Signal</keyword>
<feature type="chain" id="PRO_5013278237" evidence="1">
    <location>
        <begin position="26"/>
        <end position="234"/>
    </location>
</feature>
<reference evidence="2 3" key="1">
    <citation type="journal article" date="2009" name="Nature">
        <title>The Sorghum bicolor genome and the diversification of grasses.</title>
        <authorList>
            <person name="Paterson A.H."/>
            <person name="Bowers J.E."/>
            <person name="Bruggmann R."/>
            <person name="Dubchak I."/>
            <person name="Grimwood J."/>
            <person name="Gundlach H."/>
            <person name="Haberer G."/>
            <person name="Hellsten U."/>
            <person name="Mitros T."/>
            <person name="Poliakov A."/>
            <person name="Schmutz J."/>
            <person name="Spannagl M."/>
            <person name="Tang H."/>
            <person name="Wang X."/>
            <person name="Wicker T."/>
            <person name="Bharti A.K."/>
            <person name="Chapman J."/>
            <person name="Feltus F.A."/>
            <person name="Gowik U."/>
            <person name="Grigoriev I.V."/>
            <person name="Lyons E."/>
            <person name="Maher C.A."/>
            <person name="Martis M."/>
            <person name="Narechania A."/>
            <person name="Otillar R.P."/>
            <person name="Penning B.W."/>
            <person name="Salamov A.A."/>
            <person name="Wang Y."/>
            <person name="Zhang L."/>
            <person name="Carpita N.C."/>
            <person name="Freeling M."/>
            <person name="Gingle A.R."/>
            <person name="Hash C.T."/>
            <person name="Keller B."/>
            <person name="Klein P."/>
            <person name="Kresovich S."/>
            <person name="McCann M.C."/>
            <person name="Ming R."/>
            <person name="Peterson D.G."/>
            <person name="Mehboob-ur-Rahman"/>
            <person name="Ware D."/>
            <person name="Westhoff P."/>
            <person name="Mayer K.F."/>
            <person name="Messing J."/>
            <person name="Rokhsar D.S."/>
        </authorList>
    </citation>
    <scope>NUCLEOTIDE SEQUENCE [LARGE SCALE GENOMIC DNA]</scope>
    <source>
        <strain evidence="3">cv. BTx623</strain>
    </source>
</reference>
<name>A0A1Z5RMJ0_SORBI</name>
<dbReference type="Proteomes" id="UP000000768">
    <property type="component" value="Chromosome 4"/>
</dbReference>
<keyword evidence="3" id="KW-1185">Reference proteome</keyword>
<dbReference type="InParanoid" id="A0A1Z5RMJ0"/>
<gene>
    <name evidence="2" type="ORF">SORBI_3004G149433</name>
</gene>
<evidence type="ECO:0000313" key="2">
    <source>
        <dbReference type="EMBL" id="OQU84960.1"/>
    </source>
</evidence>
<reference evidence="3" key="2">
    <citation type="journal article" date="2018" name="Plant J.">
        <title>The Sorghum bicolor reference genome: improved assembly, gene annotations, a transcriptome atlas, and signatures of genome organization.</title>
        <authorList>
            <person name="McCormick R.F."/>
            <person name="Truong S.K."/>
            <person name="Sreedasyam A."/>
            <person name="Jenkins J."/>
            <person name="Shu S."/>
            <person name="Sims D."/>
            <person name="Kennedy M."/>
            <person name="Amirebrahimi M."/>
            <person name="Weers B.D."/>
            <person name="McKinley B."/>
            <person name="Mattison A."/>
            <person name="Morishige D.T."/>
            <person name="Grimwood J."/>
            <person name="Schmutz J."/>
            <person name="Mullet J.E."/>
        </authorList>
    </citation>
    <scope>NUCLEOTIDE SEQUENCE [LARGE SCALE GENOMIC DNA]</scope>
    <source>
        <strain evidence="3">cv. BTx623</strain>
    </source>
</reference>
<proteinExistence type="predicted"/>
<dbReference type="AlphaFoldDB" id="A0A1Z5RMJ0"/>
<feature type="signal peptide" evidence="1">
    <location>
        <begin position="1"/>
        <end position="25"/>
    </location>
</feature>